<feature type="transmembrane region" description="Helical" evidence="11">
    <location>
        <begin position="693"/>
        <end position="711"/>
    </location>
</feature>
<dbReference type="GO" id="GO:0008509">
    <property type="term" value="F:monoatomic anion transmembrane transporter activity"/>
    <property type="evidence" value="ECO:0007669"/>
    <property type="project" value="InterPro"/>
</dbReference>
<feature type="transmembrane region" description="Helical" evidence="11">
    <location>
        <begin position="910"/>
        <end position="935"/>
    </location>
</feature>
<dbReference type="InterPro" id="IPR003020">
    <property type="entry name" value="HCO3_transpt_euk"/>
</dbReference>
<dbReference type="FunFam" id="1.10.287.570:FF:000001">
    <property type="entry name" value="Anion exchange protein"/>
    <property type="match status" value="1"/>
</dbReference>
<feature type="transmembrane region" description="Helical" evidence="11">
    <location>
        <begin position="955"/>
        <end position="972"/>
    </location>
</feature>
<dbReference type="Pfam" id="PF07565">
    <property type="entry name" value="Band_3_cyto"/>
    <property type="match status" value="1"/>
</dbReference>
<dbReference type="GO" id="GO:0051453">
    <property type="term" value="P:regulation of intracellular pH"/>
    <property type="evidence" value="ECO:0007669"/>
    <property type="project" value="TreeGrafter"/>
</dbReference>
<dbReference type="Gene3D" id="1.10.287.570">
    <property type="entry name" value="Helical hairpin bin"/>
    <property type="match status" value="1"/>
</dbReference>
<feature type="transmembrane region" description="Helical" evidence="11">
    <location>
        <begin position="552"/>
        <end position="574"/>
    </location>
</feature>
<feature type="transmembrane region" description="Helical" evidence="11">
    <location>
        <begin position="884"/>
        <end position="903"/>
    </location>
</feature>
<comment type="similarity">
    <text evidence="2 11">Belongs to the anion exchanger (TC 2.A.31) family.</text>
</comment>
<evidence type="ECO:0000313" key="15">
    <source>
        <dbReference type="WBParaSite" id="PgB07_g064_t03"/>
    </source>
</evidence>
<evidence type="ECO:0000256" key="3">
    <source>
        <dbReference type="ARBA" id="ARBA00022448"/>
    </source>
</evidence>
<keyword evidence="9 11" id="KW-0472">Membrane</keyword>
<evidence type="ECO:0000256" key="2">
    <source>
        <dbReference type="ARBA" id="ARBA00010993"/>
    </source>
</evidence>
<evidence type="ECO:0000256" key="1">
    <source>
        <dbReference type="ARBA" id="ARBA00004651"/>
    </source>
</evidence>
<keyword evidence="5" id="KW-0039">Anion exchange</keyword>
<evidence type="ECO:0000256" key="5">
    <source>
        <dbReference type="ARBA" id="ARBA00022681"/>
    </source>
</evidence>
<dbReference type="PANTHER" id="PTHR11453:SF47">
    <property type="entry name" value="ANION EXCHANGE PROTEIN"/>
    <property type="match status" value="1"/>
</dbReference>
<evidence type="ECO:0000259" key="13">
    <source>
        <dbReference type="Pfam" id="PF07565"/>
    </source>
</evidence>
<dbReference type="GO" id="GO:0005886">
    <property type="term" value="C:plasma membrane"/>
    <property type="evidence" value="ECO:0007669"/>
    <property type="project" value="UniProtKB-SubCell"/>
</dbReference>
<feature type="domain" description="Band 3 cytoplasmic" evidence="13">
    <location>
        <begin position="96"/>
        <end position="425"/>
    </location>
</feature>
<name>A0A914ZM57_PARUN</name>
<sequence>MGDLESELAWRTNESMNTGHIQQNCISPSFTIDTQMESPLVLERNTRDIDTIQGAFVDNDDRRTEYLRTDAPRCGTPVSLTSVNLDDGHQHAKSNQVLVELYDLELRTNDGEWLETARWIKYEEDVEGAGHHWGQPHVAFLSFHSLLQLRRCFIKGILLFDVKATSFSELCEEIGCAMALQGINDGYIKNTIRILQLKHLHPQASHLSRISTAANALFEKRSSAVMQHLTSSISATHIFENVIRSKKGSARRNIHEVQSSVHLGDVPLNHLRDKVDEQHQIKGHSFDGAEDPLVKHARVKLQPSEVVYGGDSLPRKVVTTIESAQVFAGIVPQLDRPCFVMVRLFDAQPMPEIVDGAALVRFVFVLLGPAVVDLSYYEMGRSISTLIADRSFNKIAYETSDRAQIIAGIDQFLNDLVVIPPGEITSKRLLSGDEIKKALKKRNKRKIMENQRAAAASLQKEYTTRSGSRSRLENRERKFRFFDGMIDDISKRLPYYWTDFSDSLRFQCLTSIVFMFFASFAPAITFGGLLGKYTDEKIGTMETLLAQSICGIIWGLFAAQPLLIMSATGPVLIFEASLYTFCVNLGLDFMTVRVYAGVWVMIIALVTVAFDGSRLLVYVTRFTEEIFASLISMIFIAESTNFAYQTFIDNPVEDYKYYRDIHLMCDNSLLLMSDNITNITVASSSCSDAEPNTALLTAIILFSTFALAYALRQLRQSFYLGRTLRHAIGDFGVLIAIAVVALTAHLLIPDTYLARLDMPDHINFTNLYARGHGLLISAYVPATQWWALLIALFAALLVFILLFVETEITELLLSRRDRGLVKGTGLHWDLVLMGICTLICSVFGLPWMCAAAVQSLAHCGSLTVMKKAAPGEKAEVDHVIEQRITTIGVSVLIGLITLAGSYLRLPLASLFGVFLYLGVMNLSGVQLFQRIILFFILPKYFPTTAYTETVPVWRMHLYTTIQTVCLLVVYTVKHYKETALSFPFVLMLFIFLRQCGLTKIFTVDELKALDGEEEPDDGEWIEKDFYENAPLPV</sequence>
<comment type="subcellular location">
    <subcellularLocation>
        <location evidence="1">Cell membrane</location>
        <topology evidence="1">Multi-pass membrane protein</topology>
    </subcellularLocation>
    <subcellularLocation>
        <location evidence="11">Membrane</location>
        <topology evidence="11">Multi-pass membrane protein</topology>
    </subcellularLocation>
</comment>
<dbReference type="GO" id="GO:0015701">
    <property type="term" value="P:bicarbonate transport"/>
    <property type="evidence" value="ECO:0007669"/>
    <property type="project" value="TreeGrafter"/>
</dbReference>
<dbReference type="InterPro" id="IPR001717">
    <property type="entry name" value="Anion_exchange"/>
</dbReference>
<feature type="domain" description="Bicarbonate transporter-like transmembrane" evidence="12">
    <location>
        <begin position="480"/>
        <end position="1013"/>
    </location>
</feature>
<dbReference type="SUPFAM" id="SSF55804">
    <property type="entry name" value="Phoshotransferase/anion transport protein"/>
    <property type="match status" value="1"/>
</dbReference>
<dbReference type="InterPro" id="IPR013769">
    <property type="entry name" value="Band3_cytoplasmic_dom"/>
</dbReference>
<evidence type="ECO:0000256" key="6">
    <source>
        <dbReference type="ARBA" id="ARBA00022692"/>
    </source>
</evidence>
<feature type="transmembrane region" description="Helical" evidence="11">
    <location>
        <begin position="626"/>
        <end position="644"/>
    </location>
</feature>
<evidence type="ECO:0000256" key="11">
    <source>
        <dbReference type="RuleBase" id="RU362035"/>
    </source>
</evidence>
<keyword evidence="4" id="KW-1003">Cell membrane</keyword>
<dbReference type="PANTHER" id="PTHR11453">
    <property type="entry name" value="ANION EXCHANGE PROTEIN"/>
    <property type="match status" value="1"/>
</dbReference>
<evidence type="ECO:0000256" key="7">
    <source>
        <dbReference type="ARBA" id="ARBA00022989"/>
    </source>
</evidence>
<accession>A0A914ZM57</accession>
<keyword evidence="3 11" id="KW-0813">Transport</keyword>
<evidence type="ECO:0000256" key="4">
    <source>
        <dbReference type="ARBA" id="ARBA00022475"/>
    </source>
</evidence>
<dbReference type="InterPro" id="IPR011531">
    <property type="entry name" value="HCO3_transpt-like_TM_dom"/>
</dbReference>
<keyword evidence="14" id="KW-1185">Reference proteome</keyword>
<reference evidence="15" key="1">
    <citation type="submission" date="2022-11" db="UniProtKB">
        <authorList>
            <consortium name="WormBaseParasite"/>
        </authorList>
    </citation>
    <scope>IDENTIFICATION</scope>
</reference>
<proteinExistence type="inferred from homology"/>
<keyword evidence="7 11" id="KW-1133">Transmembrane helix</keyword>
<keyword evidence="8 11" id="KW-0406">Ion transport</keyword>
<evidence type="ECO:0000256" key="8">
    <source>
        <dbReference type="ARBA" id="ARBA00023065"/>
    </source>
</evidence>
<dbReference type="AlphaFoldDB" id="A0A914ZM57"/>
<dbReference type="NCBIfam" id="TIGR00834">
    <property type="entry name" value="ae"/>
    <property type="match status" value="1"/>
</dbReference>
<evidence type="ECO:0000256" key="10">
    <source>
        <dbReference type="ARBA" id="ARBA00049347"/>
    </source>
</evidence>
<evidence type="ECO:0000259" key="12">
    <source>
        <dbReference type="Pfam" id="PF00955"/>
    </source>
</evidence>
<dbReference type="GO" id="GO:0005452">
    <property type="term" value="F:solute:inorganic anion antiporter activity"/>
    <property type="evidence" value="ECO:0007669"/>
    <property type="project" value="InterPro"/>
</dbReference>
<organism evidence="14 15">
    <name type="scientific">Parascaris univalens</name>
    <name type="common">Nematode worm</name>
    <dbReference type="NCBI Taxonomy" id="6257"/>
    <lineage>
        <taxon>Eukaryota</taxon>
        <taxon>Metazoa</taxon>
        <taxon>Ecdysozoa</taxon>
        <taxon>Nematoda</taxon>
        <taxon>Chromadorea</taxon>
        <taxon>Rhabditida</taxon>
        <taxon>Spirurina</taxon>
        <taxon>Ascaridomorpha</taxon>
        <taxon>Ascaridoidea</taxon>
        <taxon>Ascarididae</taxon>
        <taxon>Parascaris</taxon>
    </lineage>
</organism>
<evidence type="ECO:0000256" key="9">
    <source>
        <dbReference type="ARBA" id="ARBA00023136"/>
    </source>
</evidence>
<feature type="transmembrane region" description="Helical" evidence="11">
    <location>
        <begin position="979"/>
        <end position="1001"/>
    </location>
</feature>
<feature type="transmembrane region" description="Helical" evidence="11">
    <location>
        <begin position="731"/>
        <end position="748"/>
    </location>
</feature>
<keyword evidence="6 11" id="KW-0812">Transmembrane</keyword>
<dbReference type="Gene3D" id="3.40.930.10">
    <property type="entry name" value="Mannitol-specific EII, Chain A"/>
    <property type="match status" value="1"/>
</dbReference>
<dbReference type="Pfam" id="PF00955">
    <property type="entry name" value="HCO3_cotransp"/>
    <property type="match status" value="1"/>
</dbReference>
<feature type="transmembrane region" description="Helical" evidence="11">
    <location>
        <begin position="594"/>
        <end position="619"/>
    </location>
</feature>
<feature type="transmembrane region" description="Helical" evidence="11">
    <location>
        <begin position="785"/>
        <end position="804"/>
    </location>
</feature>
<dbReference type="PRINTS" id="PR01231">
    <property type="entry name" value="HCO3TRNSPORT"/>
</dbReference>
<dbReference type="PRINTS" id="PR00165">
    <property type="entry name" value="ANIONEXCHNGR"/>
</dbReference>
<evidence type="ECO:0000313" key="14">
    <source>
        <dbReference type="Proteomes" id="UP000887569"/>
    </source>
</evidence>
<protein>
    <recommendedName>
        <fullName evidence="11">Anion exchange protein</fullName>
    </recommendedName>
</protein>
<dbReference type="WBParaSite" id="PgB07_g064_t03">
    <property type="protein sequence ID" value="PgB07_g064_t03"/>
    <property type="gene ID" value="PgB07_g064"/>
</dbReference>
<feature type="transmembrane region" description="Helical" evidence="11">
    <location>
        <begin position="509"/>
        <end position="531"/>
    </location>
</feature>
<comment type="catalytic activity">
    <reaction evidence="10">
        <text>hydrogencarbonate(in) + chloride(out) = hydrogencarbonate(out) + chloride(in)</text>
        <dbReference type="Rhea" id="RHEA:72363"/>
        <dbReference type="ChEBI" id="CHEBI:17544"/>
        <dbReference type="ChEBI" id="CHEBI:17996"/>
    </reaction>
</comment>
<dbReference type="Proteomes" id="UP000887569">
    <property type="component" value="Unplaced"/>
</dbReference>
<dbReference type="InterPro" id="IPR016152">
    <property type="entry name" value="PTrfase/Anion_transptr"/>
</dbReference>
<feature type="transmembrane region" description="Helical" evidence="11">
    <location>
        <begin position="825"/>
        <end position="848"/>
    </location>
</feature>